<dbReference type="EMBL" id="ML120480">
    <property type="protein sequence ID" value="RPA92121.1"/>
    <property type="molecule type" value="Genomic_DNA"/>
</dbReference>
<dbReference type="InterPro" id="IPR038781">
    <property type="entry name" value="C365.16-ike"/>
</dbReference>
<sequence>MPVPSPVAAISPNPVPEVMAGKAKDVDPSPGKSSLVVERILSDILSAGAATLLVSPIICLIDRSIIENASGRSSSVLSSAAASLKTLLKTPHKFLLSKPFALIYMTYFGTYFTANSIDTASSLRNGTDLKTVTAGTEKMFGTGSPRPVALPTFILFSARDAMTIFSSFNVPPLLAPHMPQNMGVRPESFAQFLAPAGTLFPTLDTAEYVVIACQIFSTPLHLTGLDIYNRQGKATVKTRWEAIKKNWASSAAARMCRIIPAFGFGGVANAGIRRSLLEKVEKRSRL</sequence>
<keyword evidence="2" id="KW-1185">Reference proteome</keyword>
<dbReference type="OrthoDB" id="275936at2759"/>
<evidence type="ECO:0008006" key="3">
    <source>
        <dbReference type="Google" id="ProtNLM"/>
    </source>
</evidence>
<evidence type="ECO:0000313" key="2">
    <source>
        <dbReference type="Proteomes" id="UP000276215"/>
    </source>
</evidence>
<dbReference type="GO" id="GO:0005739">
    <property type="term" value="C:mitochondrion"/>
    <property type="evidence" value="ECO:0007669"/>
    <property type="project" value="TreeGrafter"/>
</dbReference>
<evidence type="ECO:0000313" key="1">
    <source>
        <dbReference type="EMBL" id="RPA92121.1"/>
    </source>
</evidence>
<dbReference type="AlphaFoldDB" id="A0A3N4J686"/>
<organism evidence="1 2">
    <name type="scientific">Choiromyces venosus 120613-1</name>
    <dbReference type="NCBI Taxonomy" id="1336337"/>
    <lineage>
        <taxon>Eukaryota</taxon>
        <taxon>Fungi</taxon>
        <taxon>Dikarya</taxon>
        <taxon>Ascomycota</taxon>
        <taxon>Pezizomycotina</taxon>
        <taxon>Pezizomycetes</taxon>
        <taxon>Pezizales</taxon>
        <taxon>Tuberaceae</taxon>
        <taxon>Choiromyces</taxon>
    </lineage>
</organism>
<dbReference type="Proteomes" id="UP000276215">
    <property type="component" value="Unassembled WGS sequence"/>
</dbReference>
<dbReference type="STRING" id="1336337.A0A3N4J686"/>
<accession>A0A3N4J686</accession>
<proteinExistence type="predicted"/>
<dbReference type="PANTHER" id="PTHR37845:SF1">
    <property type="entry name" value="SEQUENCE ORPHAN"/>
    <property type="match status" value="1"/>
</dbReference>
<name>A0A3N4J686_9PEZI</name>
<dbReference type="PANTHER" id="PTHR37845">
    <property type="entry name" value="SEQUENCE ORPHAN"/>
    <property type="match status" value="1"/>
</dbReference>
<reference evidence="1 2" key="1">
    <citation type="journal article" date="2018" name="Nat. Ecol. Evol.">
        <title>Pezizomycetes genomes reveal the molecular basis of ectomycorrhizal truffle lifestyle.</title>
        <authorList>
            <person name="Murat C."/>
            <person name="Payen T."/>
            <person name="Noel B."/>
            <person name="Kuo A."/>
            <person name="Morin E."/>
            <person name="Chen J."/>
            <person name="Kohler A."/>
            <person name="Krizsan K."/>
            <person name="Balestrini R."/>
            <person name="Da Silva C."/>
            <person name="Montanini B."/>
            <person name="Hainaut M."/>
            <person name="Levati E."/>
            <person name="Barry K.W."/>
            <person name="Belfiori B."/>
            <person name="Cichocki N."/>
            <person name="Clum A."/>
            <person name="Dockter R.B."/>
            <person name="Fauchery L."/>
            <person name="Guy J."/>
            <person name="Iotti M."/>
            <person name="Le Tacon F."/>
            <person name="Lindquist E.A."/>
            <person name="Lipzen A."/>
            <person name="Malagnac F."/>
            <person name="Mello A."/>
            <person name="Molinier V."/>
            <person name="Miyauchi S."/>
            <person name="Poulain J."/>
            <person name="Riccioni C."/>
            <person name="Rubini A."/>
            <person name="Sitrit Y."/>
            <person name="Splivallo R."/>
            <person name="Traeger S."/>
            <person name="Wang M."/>
            <person name="Zifcakova L."/>
            <person name="Wipf D."/>
            <person name="Zambonelli A."/>
            <person name="Paolocci F."/>
            <person name="Nowrousian M."/>
            <person name="Ottonello S."/>
            <person name="Baldrian P."/>
            <person name="Spatafora J.W."/>
            <person name="Henrissat B."/>
            <person name="Nagy L.G."/>
            <person name="Aury J.M."/>
            <person name="Wincker P."/>
            <person name="Grigoriev I.V."/>
            <person name="Bonfante P."/>
            <person name="Martin F.M."/>
        </authorList>
    </citation>
    <scope>NUCLEOTIDE SEQUENCE [LARGE SCALE GENOMIC DNA]</scope>
    <source>
        <strain evidence="1 2">120613-1</strain>
    </source>
</reference>
<protein>
    <recommendedName>
        <fullName evidence="3">Sequence orphan</fullName>
    </recommendedName>
</protein>
<gene>
    <name evidence="1" type="ORF">L873DRAFT_1711242</name>
</gene>